<dbReference type="Proteomes" id="UP000187344">
    <property type="component" value="Unassembled WGS sequence"/>
</dbReference>
<reference evidence="5 6" key="1">
    <citation type="submission" date="2016-12" db="EMBL/GenBank/DDBJ databases">
        <title>Comparative genomics of Bartonella apis.</title>
        <authorList>
            <person name="Engel P."/>
        </authorList>
    </citation>
    <scope>NUCLEOTIDE SEQUENCE [LARGE SCALE GENOMIC DNA]</scope>
    <source>
        <strain evidence="5 6">PEB0149</strain>
    </source>
</reference>
<dbReference type="Pfam" id="PF07729">
    <property type="entry name" value="FCD"/>
    <property type="match status" value="1"/>
</dbReference>
<dbReference type="GO" id="GO:0003700">
    <property type="term" value="F:DNA-binding transcription factor activity"/>
    <property type="evidence" value="ECO:0007669"/>
    <property type="project" value="InterPro"/>
</dbReference>
<dbReference type="OrthoDB" id="9810548at2"/>
<dbReference type="SMART" id="SM00345">
    <property type="entry name" value="HTH_GNTR"/>
    <property type="match status" value="1"/>
</dbReference>
<dbReference type="RefSeq" id="WP_075870367.1">
    <property type="nucleotide sequence ID" value="NZ_CAMLKB010000001.1"/>
</dbReference>
<name>A0A1R0F973_9HYPH</name>
<comment type="caution">
    <text evidence="5">The sequence shown here is derived from an EMBL/GenBank/DDBJ whole genome shotgun (WGS) entry which is preliminary data.</text>
</comment>
<dbReference type="SUPFAM" id="SSF46785">
    <property type="entry name" value="Winged helix' DNA-binding domain"/>
    <property type="match status" value="1"/>
</dbReference>
<evidence type="ECO:0000313" key="5">
    <source>
        <dbReference type="EMBL" id="OLY43533.1"/>
    </source>
</evidence>
<dbReference type="Pfam" id="PF00392">
    <property type="entry name" value="GntR"/>
    <property type="match status" value="1"/>
</dbReference>
<dbReference type="InterPro" id="IPR008920">
    <property type="entry name" value="TF_FadR/GntR_C"/>
</dbReference>
<dbReference type="PRINTS" id="PR00035">
    <property type="entry name" value="HTHGNTR"/>
</dbReference>
<dbReference type="InterPro" id="IPR036390">
    <property type="entry name" value="WH_DNA-bd_sf"/>
</dbReference>
<dbReference type="PANTHER" id="PTHR43537">
    <property type="entry name" value="TRANSCRIPTIONAL REGULATOR, GNTR FAMILY"/>
    <property type="match status" value="1"/>
</dbReference>
<protein>
    <submittedName>
        <fullName evidence="5">DNA-binding transcriptional regulator, GntR family</fullName>
    </submittedName>
</protein>
<dbReference type="Gene3D" id="1.10.10.10">
    <property type="entry name" value="Winged helix-like DNA-binding domain superfamily/Winged helix DNA-binding domain"/>
    <property type="match status" value="1"/>
</dbReference>
<evidence type="ECO:0000256" key="3">
    <source>
        <dbReference type="ARBA" id="ARBA00023163"/>
    </source>
</evidence>
<sequence>MYKKSSGRERAYSHIRNTILTNPSFVGTFLNEREIADSLGISRTPVREAFMMLASEDLIDLKPNRGAFVAPMNVQQVNDIFQARGVVESWSAEYCISQNIDPTPVMIKELEAQKLMALDDPYLDFIEHDRAFHCALIEATGNMVLNQMYELLRARYVTFGVRAIRKTAKRRTEVLKEHQRIVDALLAKDVRKAKKAILEHLDRTRQHLV</sequence>
<keyword evidence="3" id="KW-0804">Transcription</keyword>
<organism evidence="5 6">
    <name type="scientific">Bartonella apis</name>
    <dbReference type="NCBI Taxonomy" id="1686310"/>
    <lineage>
        <taxon>Bacteria</taxon>
        <taxon>Pseudomonadati</taxon>
        <taxon>Pseudomonadota</taxon>
        <taxon>Alphaproteobacteria</taxon>
        <taxon>Hyphomicrobiales</taxon>
        <taxon>Bartonellaceae</taxon>
        <taxon>Bartonella</taxon>
    </lineage>
</organism>
<gene>
    <name evidence="5" type="ORF">PEB0149_009600</name>
</gene>
<dbReference type="EMBL" id="LXYT01000002">
    <property type="protein sequence ID" value="OLY43533.1"/>
    <property type="molecule type" value="Genomic_DNA"/>
</dbReference>
<dbReference type="CDD" id="cd07377">
    <property type="entry name" value="WHTH_GntR"/>
    <property type="match status" value="1"/>
</dbReference>
<dbReference type="InterPro" id="IPR011711">
    <property type="entry name" value="GntR_C"/>
</dbReference>
<dbReference type="PANTHER" id="PTHR43537:SF24">
    <property type="entry name" value="GLUCONATE OPERON TRANSCRIPTIONAL REPRESSOR"/>
    <property type="match status" value="1"/>
</dbReference>
<dbReference type="Gene3D" id="1.20.120.530">
    <property type="entry name" value="GntR ligand-binding domain-like"/>
    <property type="match status" value="1"/>
</dbReference>
<dbReference type="SMART" id="SM00895">
    <property type="entry name" value="FCD"/>
    <property type="match status" value="1"/>
</dbReference>
<evidence type="ECO:0000256" key="1">
    <source>
        <dbReference type="ARBA" id="ARBA00023015"/>
    </source>
</evidence>
<evidence type="ECO:0000256" key="2">
    <source>
        <dbReference type="ARBA" id="ARBA00023125"/>
    </source>
</evidence>
<keyword evidence="2 5" id="KW-0238">DNA-binding</keyword>
<dbReference type="InterPro" id="IPR036388">
    <property type="entry name" value="WH-like_DNA-bd_sf"/>
</dbReference>
<dbReference type="GO" id="GO:0003677">
    <property type="term" value="F:DNA binding"/>
    <property type="evidence" value="ECO:0007669"/>
    <property type="project" value="UniProtKB-KW"/>
</dbReference>
<proteinExistence type="predicted"/>
<keyword evidence="1" id="KW-0805">Transcription regulation</keyword>
<dbReference type="AlphaFoldDB" id="A0A1R0F973"/>
<dbReference type="InterPro" id="IPR000524">
    <property type="entry name" value="Tscrpt_reg_HTH_GntR"/>
</dbReference>
<evidence type="ECO:0000313" key="6">
    <source>
        <dbReference type="Proteomes" id="UP000187344"/>
    </source>
</evidence>
<feature type="domain" description="HTH gntR-type" evidence="4">
    <location>
        <begin position="5"/>
        <end position="72"/>
    </location>
</feature>
<dbReference type="PROSITE" id="PS50949">
    <property type="entry name" value="HTH_GNTR"/>
    <property type="match status" value="1"/>
</dbReference>
<accession>A0A1R0F973</accession>
<evidence type="ECO:0000259" key="4">
    <source>
        <dbReference type="PROSITE" id="PS50949"/>
    </source>
</evidence>
<dbReference type="SUPFAM" id="SSF48008">
    <property type="entry name" value="GntR ligand-binding domain-like"/>
    <property type="match status" value="1"/>
</dbReference>
<keyword evidence="6" id="KW-1185">Reference proteome</keyword>